<reference evidence="1 2" key="1">
    <citation type="submission" date="2023-07" db="EMBL/GenBank/DDBJ databases">
        <title>Sequencing the genomes of 1000 actinobacteria strains.</title>
        <authorList>
            <person name="Klenk H.-P."/>
        </authorList>
    </citation>
    <scope>NUCLEOTIDE SEQUENCE [LARGE SCALE GENOMIC DNA]</scope>
    <source>
        <strain evidence="1 2">DSM 44709</strain>
    </source>
</reference>
<dbReference type="Proteomes" id="UP001240236">
    <property type="component" value="Unassembled WGS sequence"/>
</dbReference>
<evidence type="ECO:0000313" key="2">
    <source>
        <dbReference type="Proteomes" id="UP001240236"/>
    </source>
</evidence>
<organism evidence="1 2">
    <name type="scientific">Catenuloplanes indicus</name>
    <dbReference type="NCBI Taxonomy" id="137267"/>
    <lineage>
        <taxon>Bacteria</taxon>
        <taxon>Bacillati</taxon>
        <taxon>Actinomycetota</taxon>
        <taxon>Actinomycetes</taxon>
        <taxon>Micromonosporales</taxon>
        <taxon>Micromonosporaceae</taxon>
        <taxon>Catenuloplanes</taxon>
    </lineage>
</organism>
<sequence>MIRTYRKRPVEVQAVEWTGDNEGEIYDWSGGNFRAVDVEDRGDDPDITGEVYDRLHSTWVGVKAGHSIVRGVQGEFYPIAADVLAETYEPVPTA</sequence>
<dbReference type="AlphaFoldDB" id="A0AAE4B1L3"/>
<dbReference type="RefSeq" id="WP_307248470.1">
    <property type="nucleotide sequence ID" value="NZ_JAUSUZ010000001.1"/>
</dbReference>
<dbReference type="EMBL" id="JAUSUZ010000001">
    <property type="protein sequence ID" value="MDQ0371565.1"/>
    <property type="molecule type" value="Genomic_DNA"/>
</dbReference>
<keyword evidence="2" id="KW-1185">Reference proteome</keyword>
<comment type="caution">
    <text evidence="1">The sequence shown here is derived from an EMBL/GenBank/DDBJ whole genome shotgun (WGS) entry which is preliminary data.</text>
</comment>
<evidence type="ECO:0000313" key="1">
    <source>
        <dbReference type="EMBL" id="MDQ0371565.1"/>
    </source>
</evidence>
<accession>A0AAE4B1L3</accession>
<protein>
    <submittedName>
        <fullName evidence="1">Uncharacterized protein</fullName>
    </submittedName>
</protein>
<gene>
    <name evidence="1" type="ORF">J2S42_008234</name>
</gene>
<name>A0AAE4B1L3_9ACTN</name>
<proteinExistence type="predicted"/>